<keyword evidence="2" id="KW-1185">Reference proteome</keyword>
<organism evidence="1 2">
    <name type="scientific">Marinactinospora rubrisoli</name>
    <dbReference type="NCBI Taxonomy" id="2715399"/>
    <lineage>
        <taxon>Bacteria</taxon>
        <taxon>Bacillati</taxon>
        <taxon>Actinomycetota</taxon>
        <taxon>Actinomycetes</taxon>
        <taxon>Streptosporangiales</taxon>
        <taxon>Nocardiopsidaceae</taxon>
        <taxon>Marinactinospora</taxon>
    </lineage>
</organism>
<name>A0ABW2KM99_9ACTN</name>
<dbReference type="EMBL" id="JBHTBH010000012">
    <property type="protein sequence ID" value="MFC7330505.1"/>
    <property type="molecule type" value="Genomic_DNA"/>
</dbReference>
<evidence type="ECO:0000313" key="1">
    <source>
        <dbReference type="EMBL" id="MFC7330505.1"/>
    </source>
</evidence>
<proteinExistence type="predicted"/>
<dbReference type="RefSeq" id="WP_379873147.1">
    <property type="nucleotide sequence ID" value="NZ_JBHTBH010000012.1"/>
</dbReference>
<evidence type="ECO:0008006" key="3">
    <source>
        <dbReference type="Google" id="ProtNLM"/>
    </source>
</evidence>
<gene>
    <name evidence="1" type="ORF">ACFQRF_22510</name>
</gene>
<dbReference type="Proteomes" id="UP001596540">
    <property type="component" value="Unassembled WGS sequence"/>
</dbReference>
<comment type="caution">
    <text evidence="1">The sequence shown here is derived from an EMBL/GenBank/DDBJ whole genome shotgun (WGS) entry which is preliminary data.</text>
</comment>
<reference evidence="2" key="1">
    <citation type="journal article" date="2019" name="Int. J. Syst. Evol. Microbiol.">
        <title>The Global Catalogue of Microorganisms (GCM) 10K type strain sequencing project: providing services to taxonomists for standard genome sequencing and annotation.</title>
        <authorList>
            <consortium name="The Broad Institute Genomics Platform"/>
            <consortium name="The Broad Institute Genome Sequencing Center for Infectious Disease"/>
            <person name="Wu L."/>
            <person name="Ma J."/>
        </authorList>
    </citation>
    <scope>NUCLEOTIDE SEQUENCE [LARGE SCALE GENOMIC DNA]</scope>
    <source>
        <strain evidence="2">CGMCC 4.7382</strain>
    </source>
</reference>
<dbReference type="Gene3D" id="3.40.50.10770">
    <property type="entry name" value="Hypothetical protein VC1899 like domain (Restriction endonuclease-like)"/>
    <property type="match status" value="1"/>
</dbReference>
<protein>
    <recommendedName>
        <fullName evidence="3">CRISPR-associated protein</fullName>
    </recommendedName>
</protein>
<evidence type="ECO:0000313" key="2">
    <source>
        <dbReference type="Proteomes" id="UP001596540"/>
    </source>
</evidence>
<sequence>MTVHLVTVGLSLPNNLRRWLRSEAERTGKHGPAARTSGGIDLVPVGDTGVHDFLRAALTSGTPESELLRAATAEFGVHHWPSSISAELTTLARHADEKSAKLPEKVRAGADDIVVLIASDTPGALRVALWDAIALTDGDLSRVRYLHEPDEVYEEARGQVLIARLPGMDVGNSQGFRTAMRHLGTLGRHLIDVLAGREQDYVFHLTGGYKAAGFYLLGIAQGMRGLTRVETGGQREVGSVRAVVIHESSDGYIDIPVRRLDPEVVDAELRYAGADGVYVRNPPRPRQLDGYAYQAEHEREWRTTPFGEGLRTLMQIPEA</sequence>
<accession>A0ABW2KM99</accession>